<reference evidence="1 2" key="1">
    <citation type="submission" date="2021-01" db="EMBL/GenBank/DDBJ databases">
        <title>Genome seq and assembly of Nocardiodes sp. G10.</title>
        <authorList>
            <person name="Chhetri G."/>
        </authorList>
    </citation>
    <scope>NUCLEOTIDE SEQUENCE [LARGE SCALE GENOMIC DNA]</scope>
    <source>
        <strain evidence="1 2">G10</strain>
    </source>
</reference>
<dbReference type="InterPro" id="IPR049253">
    <property type="entry name" value="DUF6886"/>
</dbReference>
<dbReference type="RefSeq" id="WP_201935332.1">
    <property type="nucleotide sequence ID" value="NZ_JAERSG010000002.1"/>
</dbReference>
<dbReference type="Proteomes" id="UP000636918">
    <property type="component" value="Unassembled WGS sequence"/>
</dbReference>
<evidence type="ECO:0000313" key="1">
    <source>
        <dbReference type="EMBL" id="MBL0747549.1"/>
    </source>
</evidence>
<proteinExistence type="predicted"/>
<dbReference type="EMBL" id="JAERSG010000002">
    <property type="protein sequence ID" value="MBL0747549.1"/>
    <property type="molecule type" value="Genomic_DNA"/>
</dbReference>
<keyword evidence="2" id="KW-1185">Reference proteome</keyword>
<accession>A0ABS1L773</accession>
<dbReference type="Pfam" id="PF21820">
    <property type="entry name" value="DUF6886"/>
    <property type="match status" value="1"/>
</dbReference>
<protein>
    <submittedName>
        <fullName evidence="1">Uncharacterized protein</fullName>
    </submittedName>
</protein>
<sequence>MSGLPAPGEVLHFSEDPSIHAFVPHVAATAQQPEAYVWTVDALNSPCYWFPRQCPRVCSWDASDEDQPRVHAVEERWLSTMRRTLLFAYRFDANDFAPFGERPHAHVATRPVEPLGPPVAVGDLVALHEQHGIELRVLPELEPWFTEVRERGLEFSGIRMGNAGIGPGGPFPTRR</sequence>
<gene>
    <name evidence="1" type="ORF">JI751_08005</name>
</gene>
<evidence type="ECO:0000313" key="2">
    <source>
        <dbReference type="Proteomes" id="UP000636918"/>
    </source>
</evidence>
<name>A0ABS1L773_9ACTN</name>
<organism evidence="1 2">
    <name type="scientific">Nocardioides baculatus</name>
    <dbReference type="NCBI Taxonomy" id="2801337"/>
    <lineage>
        <taxon>Bacteria</taxon>
        <taxon>Bacillati</taxon>
        <taxon>Actinomycetota</taxon>
        <taxon>Actinomycetes</taxon>
        <taxon>Propionibacteriales</taxon>
        <taxon>Nocardioidaceae</taxon>
        <taxon>Nocardioides</taxon>
    </lineage>
</organism>
<comment type="caution">
    <text evidence="1">The sequence shown here is derived from an EMBL/GenBank/DDBJ whole genome shotgun (WGS) entry which is preliminary data.</text>
</comment>